<organism evidence="1 2">
    <name type="scientific">Microtetraspora malaysiensis</name>
    <dbReference type="NCBI Taxonomy" id="161358"/>
    <lineage>
        <taxon>Bacteria</taxon>
        <taxon>Bacillati</taxon>
        <taxon>Actinomycetota</taxon>
        <taxon>Actinomycetes</taxon>
        <taxon>Streptosporangiales</taxon>
        <taxon>Streptosporangiaceae</taxon>
        <taxon>Microtetraspora</taxon>
    </lineage>
</organism>
<gene>
    <name evidence="1" type="ORF">ACFYXI_37375</name>
</gene>
<dbReference type="RefSeq" id="WP_387417458.1">
    <property type="nucleotide sequence ID" value="NZ_JBIASD010000043.1"/>
</dbReference>
<proteinExistence type="predicted"/>
<dbReference type="EMBL" id="JBIASD010000043">
    <property type="protein sequence ID" value="MFF3671271.1"/>
    <property type="molecule type" value="Genomic_DNA"/>
</dbReference>
<reference evidence="1 2" key="1">
    <citation type="submission" date="2024-10" db="EMBL/GenBank/DDBJ databases">
        <title>The Natural Products Discovery Center: Release of the First 8490 Sequenced Strains for Exploring Actinobacteria Biosynthetic Diversity.</title>
        <authorList>
            <person name="Kalkreuter E."/>
            <person name="Kautsar S.A."/>
            <person name="Yang D."/>
            <person name="Bader C.D."/>
            <person name="Teijaro C.N."/>
            <person name="Fluegel L."/>
            <person name="Davis C.M."/>
            <person name="Simpson J.R."/>
            <person name="Lauterbach L."/>
            <person name="Steele A.D."/>
            <person name="Gui C."/>
            <person name="Meng S."/>
            <person name="Li G."/>
            <person name="Viehrig K."/>
            <person name="Ye F."/>
            <person name="Su P."/>
            <person name="Kiefer A.F."/>
            <person name="Nichols A."/>
            <person name="Cepeda A.J."/>
            <person name="Yan W."/>
            <person name="Fan B."/>
            <person name="Jiang Y."/>
            <person name="Adhikari A."/>
            <person name="Zheng C.-J."/>
            <person name="Schuster L."/>
            <person name="Cowan T.M."/>
            <person name="Smanski M.J."/>
            <person name="Chevrette M.G."/>
            <person name="De Carvalho L.P.S."/>
            <person name="Shen B."/>
        </authorList>
    </citation>
    <scope>NUCLEOTIDE SEQUENCE [LARGE SCALE GENOMIC DNA]</scope>
    <source>
        <strain evidence="1 2">NPDC002173</strain>
    </source>
</reference>
<protein>
    <recommendedName>
        <fullName evidence="3">IrrE N-terminal-like domain-containing protein</fullName>
    </recommendedName>
</protein>
<accession>A0ABW6T217</accession>
<sequence length="182" mass="20540">MTSAGKNFKILRRRCERIARRLPLPRPYDTRRLCALLAAERGRPIRLLELPGEDEMFGAWLATDDADLIFYKPETTPPHQDHIILHELSHVICGHQTAAAPQDQRHLIFPSLSPELVRSMLRRSTYWSEEEQEAELLASLIWLRSCKESGAGATGASTVRRVDAMLAWSKDNAVACDPARLG</sequence>
<name>A0ABW6T217_9ACTN</name>
<evidence type="ECO:0000313" key="1">
    <source>
        <dbReference type="EMBL" id="MFF3671271.1"/>
    </source>
</evidence>
<evidence type="ECO:0000313" key="2">
    <source>
        <dbReference type="Proteomes" id="UP001602013"/>
    </source>
</evidence>
<evidence type="ECO:0008006" key="3">
    <source>
        <dbReference type="Google" id="ProtNLM"/>
    </source>
</evidence>
<comment type="caution">
    <text evidence="1">The sequence shown here is derived from an EMBL/GenBank/DDBJ whole genome shotgun (WGS) entry which is preliminary data.</text>
</comment>
<keyword evidence="2" id="KW-1185">Reference proteome</keyword>
<dbReference type="Proteomes" id="UP001602013">
    <property type="component" value="Unassembled WGS sequence"/>
</dbReference>